<gene>
    <name evidence="2" type="ORF">AQPW35_45920</name>
</gene>
<dbReference type="InterPro" id="IPR008258">
    <property type="entry name" value="Transglycosylase_SLT_dom_1"/>
</dbReference>
<reference evidence="3" key="1">
    <citation type="submission" date="2019-03" db="EMBL/GenBank/DDBJ databases">
        <title>Aquabacterium pictum sp.nov., the first bacteriochlorophyll a-containing freshwater bacterium in the genus Aquabacterium of the class Betaproteobacteria.</title>
        <authorList>
            <person name="Hirose S."/>
            <person name="Tank M."/>
            <person name="Hara E."/>
            <person name="Tamaki H."/>
            <person name="Takaichi S."/>
            <person name="Haruta S."/>
            <person name="Hanada S."/>
        </authorList>
    </citation>
    <scope>NUCLEOTIDE SEQUENCE [LARGE SCALE GENOMIC DNA]</scope>
    <source>
        <strain evidence="3">W35</strain>
    </source>
</reference>
<feature type="domain" description="Transglycosylase SLT" evidence="1">
    <location>
        <begin position="14"/>
        <end position="111"/>
    </location>
</feature>
<comment type="caution">
    <text evidence="2">The sequence shown here is derived from an EMBL/GenBank/DDBJ whole genome shotgun (WGS) entry which is preliminary data.</text>
</comment>
<protein>
    <recommendedName>
        <fullName evidence="1">Transglycosylase SLT domain-containing protein</fullName>
    </recommendedName>
</protein>
<sequence>MIDLAALVLTCAPLVAQDTARALIQVESGGNPFAIGVVGGALVRQPVNLPEALATVAALEAAGWNYSVGLGQINKRNFDRYGLSPATAFGPCANLTAMQGILGECFSRASRRAPKQAALRDAFSCYYSGNFLTGHQHGYVGKVLAAWSSKPPSFSHVTASVNPGASQ</sequence>
<accession>A0A480AVT8</accession>
<name>A0A480AVT8_9BURK</name>
<dbReference type="SUPFAM" id="SSF53955">
    <property type="entry name" value="Lysozyme-like"/>
    <property type="match status" value="1"/>
</dbReference>
<dbReference type="Proteomes" id="UP000301751">
    <property type="component" value="Unassembled WGS sequence"/>
</dbReference>
<dbReference type="InterPro" id="IPR023346">
    <property type="entry name" value="Lysozyme-like_dom_sf"/>
</dbReference>
<dbReference type="Pfam" id="PF01464">
    <property type="entry name" value="SLT"/>
    <property type="match status" value="1"/>
</dbReference>
<keyword evidence="3" id="KW-1185">Reference proteome</keyword>
<dbReference type="EMBL" id="BJCL01000017">
    <property type="protein sequence ID" value="GCL65511.1"/>
    <property type="molecule type" value="Genomic_DNA"/>
</dbReference>
<dbReference type="AlphaFoldDB" id="A0A480AVT8"/>
<organism evidence="2 3">
    <name type="scientific">Pseudaquabacterium pictum</name>
    <dbReference type="NCBI Taxonomy" id="2315236"/>
    <lineage>
        <taxon>Bacteria</taxon>
        <taxon>Pseudomonadati</taxon>
        <taxon>Pseudomonadota</taxon>
        <taxon>Betaproteobacteria</taxon>
        <taxon>Burkholderiales</taxon>
        <taxon>Sphaerotilaceae</taxon>
        <taxon>Pseudaquabacterium</taxon>
    </lineage>
</organism>
<evidence type="ECO:0000259" key="1">
    <source>
        <dbReference type="Pfam" id="PF01464"/>
    </source>
</evidence>
<proteinExistence type="predicted"/>
<dbReference type="Gene3D" id="1.10.530.10">
    <property type="match status" value="1"/>
</dbReference>
<dbReference type="CDD" id="cd16892">
    <property type="entry name" value="LT_VirB1-like"/>
    <property type="match status" value="1"/>
</dbReference>
<evidence type="ECO:0000313" key="3">
    <source>
        <dbReference type="Proteomes" id="UP000301751"/>
    </source>
</evidence>
<dbReference type="OrthoDB" id="8565485at2"/>
<evidence type="ECO:0000313" key="2">
    <source>
        <dbReference type="EMBL" id="GCL65511.1"/>
    </source>
</evidence>
<dbReference type="RefSeq" id="WP_137735218.1">
    <property type="nucleotide sequence ID" value="NZ_BJCL01000017.1"/>
</dbReference>